<name>A0ABR6NES2_9SPHN</name>
<protein>
    <recommendedName>
        <fullName evidence="3">Benenodin family lasso peptide</fullName>
    </recommendedName>
</protein>
<comment type="caution">
    <text evidence="1">The sequence shown here is derived from an EMBL/GenBank/DDBJ whole genome shotgun (WGS) entry which is preliminary data.</text>
</comment>
<accession>A0ABR6NES2</accession>
<sequence>MIIEELNEQEIDLVAGGVPNDESNTGVRGYN</sequence>
<proteinExistence type="predicted"/>
<keyword evidence="2" id="KW-1185">Reference proteome</keyword>
<evidence type="ECO:0000313" key="1">
    <source>
        <dbReference type="EMBL" id="MBB5985013.1"/>
    </source>
</evidence>
<evidence type="ECO:0000313" key="2">
    <source>
        <dbReference type="Proteomes" id="UP001138540"/>
    </source>
</evidence>
<organism evidence="1 2">
    <name type="scientific">Sphingobium lignivorans</name>
    <dbReference type="NCBI Taxonomy" id="2735886"/>
    <lineage>
        <taxon>Bacteria</taxon>
        <taxon>Pseudomonadati</taxon>
        <taxon>Pseudomonadota</taxon>
        <taxon>Alphaproteobacteria</taxon>
        <taxon>Sphingomonadales</taxon>
        <taxon>Sphingomonadaceae</taxon>
        <taxon>Sphingobium</taxon>
    </lineage>
</organism>
<evidence type="ECO:0008006" key="3">
    <source>
        <dbReference type="Google" id="ProtNLM"/>
    </source>
</evidence>
<dbReference type="EMBL" id="JACHKA010000001">
    <property type="protein sequence ID" value="MBB5985013.1"/>
    <property type="molecule type" value="Genomic_DNA"/>
</dbReference>
<dbReference type="Proteomes" id="UP001138540">
    <property type="component" value="Unassembled WGS sequence"/>
</dbReference>
<reference evidence="1 2" key="1">
    <citation type="submission" date="2020-08" db="EMBL/GenBank/DDBJ databases">
        <title>Exploring microbial biodiversity for novel pathways involved in the catabolism of aromatic compounds derived from lignin.</title>
        <authorList>
            <person name="Elkins J."/>
        </authorList>
    </citation>
    <scope>NUCLEOTIDE SEQUENCE [LARGE SCALE GENOMIC DNA]</scope>
    <source>
        <strain evidence="1 2">B1D3A</strain>
    </source>
</reference>
<gene>
    <name evidence="1" type="ORF">HNP60_000987</name>
</gene>